<evidence type="ECO:0000313" key="3">
    <source>
        <dbReference type="RefSeq" id="XP_006815007.1"/>
    </source>
</evidence>
<sequence>MAERKRDVIMTSSMTSHMRHLENNNLDIDAEKREEDLLHAVTEAIPLPYLFILDVTDNFFEVGGTKVTAAVVVRMLRKRGYELTLSDMFQASVLRDILNVMRPLKFEQEHLPNAVRTSLKSKPGSTCPRTNNCQCAPDVASLTRVATKDSDVELVCFADATKEEVYKVFSLCVQSLLKLEPMELCLDMSDTDKHVFVSSALREIFHNPSCQSLSFLLRHKITKEVKAAMLSADFFYQCHPSYEGIPCLPWQAFLFTIVDLERRHKRILGVTTPRKWVCHVLSVTNLYDDPYTQLSLHRRLNHEGPLLAGQNGYSDAVCFYANPLLQECAAEAGFKVVGSSQLLRETKYKEWRFFPEIMPDDSRYLVMTRRIDYKV</sequence>
<keyword evidence="2" id="KW-1185">Reference proteome</keyword>
<dbReference type="SUPFAM" id="SSF47336">
    <property type="entry name" value="ACP-like"/>
    <property type="match status" value="1"/>
</dbReference>
<protein>
    <submittedName>
        <fullName evidence="3">Uncharacterized protein LOC102809799</fullName>
    </submittedName>
</protein>
<evidence type="ECO:0000313" key="2">
    <source>
        <dbReference type="Proteomes" id="UP000694865"/>
    </source>
</evidence>
<proteinExistence type="predicted"/>
<gene>
    <name evidence="3" type="primary">LOC102809799</name>
</gene>
<dbReference type="InterPro" id="IPR036736">
    <property type="entry name" value="ACP-like_sf"/>
</dbReference>
<dbReference type="Proteomes" id="UP000694865">
    <property type="component" value="Unplaced"/>
</dbReference>
<dbReference type="Pfam" id="PF00550">
    <property type="entry name" value="PP-binding"/>
    <property type="match status" value="1"/>
</dbReference>
<dbReference type="Gene3D" id="1.10.1200.10">
    <property type="entry name" value="ACP-like"/>
    <property type="match status" value="1"/>
</dbReference>
<dbReference type="PROSITE" id="PS50075">
    <property type="entry name" value="CARRIER"/>
    <property type="match status" value="1"/>
</dbReference>
<reference evidence="3" key="1">
    <citation type="submission" date="2025-08" db="UniProtKB">
        <authorList>
            <consortium name="RefSeq"/>
        </authorList>
    </citation>
    <scope>IDENTIFICATION</scope>
    <source>
        <tissue evidence="3">Testes</tissue>
    </source>
</reference>
<organism evidence="2 3">
    <name type="scientific">Saccoglossus kowalevskii</name>
    <name type="common">Acorn worm</name>
    <dbReference type="NCBI Taxonomy" id="10224"/>
    <lineage>
        <taxon>Eukaryota</taxon>
        <taxon>Metazoa</taxon>
        <taxon>Hemichordata</taxon>
        <taxon>Enteropneusta</taxon>
        <taxon>Harrimaniidae</taxon>
        <taxon>Saccoglossus</taxon>
    </lineage>
</organism>
<dbReference type="InterPro" id="IPR009081">
    <property type="entry name" value="PP-bd_ACP"/>
</dbReference>
<dbReference type="Gene3D" id="3.40.630.30">
    <property type="match status" value="1"/>
</dbReference>
<name>A0ABM0M4R6_SACKO</name>
<dbReference type="RefSeq" id="XP_006815007.1">
    <property type="nucleotide sequence ID" value="XM_006814944.1"/>
</dbReference>
<evidence type="ECO:0000259" key="1">
    <source>
        <dbReference type="PROSITE" id="PS50075"/>
    </source>
</evidence>
<dbReference type="GeneID" id="102809799"/>
<accession>A0ABM0M4R6</accession>
<feature type="domain" description="Carrier" evidence="1">
    <location>
        <begin position="28"/>
        <end position="105"/>
    </location>
</feature>